<keyword evidence="6 11" id="KW-1133">Transmembrane helix</keyword>
<evidence type="ECO:0000256" key="11">
    <source>
        <dbReference type="RuleBase" id="RU366002"/>
    </source>
</evidence>
<dbReference type="InterPro" id="IPR006153">
    <property type="entry name" value="Cation/H_exchanger_TM"/>
</dbReference>
<comment type="caution">
    <text evidence="11">Lacks conserved residue(s) required for the propagation of feature annotation.</text>
</comment>
<evidence type="ECO:0000256" key="10">
    <source>
        <dbReference type="ARBA" id="ARBA00023201"/>
    </source>
</evidence>
<dbReference type="NCBIfam" id="TIGR00831">
    <property type="entry name" value="a_cpa1"/>
    <property type="match status" value="1"/>
</dbReference>
<dbReference type="GO" id="GO:0015385">
    <property type="term" value="F:sodium:proton antiporter activity"/>
    <property type="evidence" value="ECO:0007669"/>
    <property type="project" value="InterPro"/>
</dbReference>
<dbReference type="PANTHER" id="PTHR10110:SF86">
    <property type="entry name" value="SODIUM_HYDROGEN EXCHANGER 7"/>
    <property type="match status" value="1"/>
</dbReference>
<dbReference type="GO" id="GO:0015386">
    <property type="term" value="F:potassium:proton antiporter activity"/>
    <property type="evidence" value="ECO:0007669"/>
    <property type="project" value="TreeGrafter"/>
</dbReference>
<reference evidence="13 14" key="1">
    <citation type="submission" date="2019-07" db="EMBL/GenBank/DDBJ databases">
        <title>Serratia strains were isolated from fresh produce.</title>
        <authorList>
            <person name="Cho G.-S."/>
            <person name="Stein M."/>
            <person name="Lee W."/>
            <person name="Suh S.H."/>
            <person name="Franz C.M.A.P."/>
        </authorList>
    </citation>
    <scope>NUCLEOTIDE SEQUENCE [LARGE SCALE GENOMIC DNA]</scope>
    <source>
        <strain evidence="13 14">S16</strain>
    </source>
</reference>
<dbReference type="GO" id="GO:0098719">
    <property type="term" value="P:sodium ion import across plasma membrane"/>
    <property type="evidence" value="ECO:0007669"/>
    <property type="project" value="TreeGrafter"/>
</dbReference>
<feature type="transmembrane region" description="Helical" evidence="11">
    <location>
        <begin position="317"/>
        <end position="339"/>
    </location>
</feature>
<dbReference type="Pfam" id="PF00999">
    <property type="entry name" value="Na_H_Exchanger"/>
    <property type="match status" value="1"/>
</dbReference>
<dbReference type="InterPro" id="IPR038770">
    <property type="entry name" value="Na+/solute_symporter_sf"/>
</dbReference>
<evidence type="ECO:0000256" key="1">
    <source>
        <dbReference type="ARBA" id="ARBA00004651"/>
    </source>
</evidence>
<comment type="function">
    <text evidence="11">Na(+)/H(+) antiporter that extrudes sodium in exchange for external protons.</text>
</comment>
<evidence type="ECO:0000256" key="7">
    <source>
        <dbReference type="ARBA" id="ARBA00023053"/>
    </source>
</evidence>
<gene>
    <name evidence="13" type="ORF">FOT62_27195</name>
</gene>
<name>A0A5C7BCE3_SERMA</name>
<keyword evidence="9 11" id="KW-0472">Membrane</keyword>
<comment type="caution">
    <text evidence="13">The sequence shown here is derived from an EMBL/GenBank/DDBJ whole genome shotgun (WGS) entry which is preliminary data.</text>
</comment>
<keyword evidence="8 11" id="KW-0406">Ion transport</keyword>
<accession>A0A5C7BCE3</accession>
<keyword evidence="11" id="KW-0997">Cell inner membrane</keyword>
<evidence type="ECO:0000313" key="14">
    <source>
        <dbReference type="Proteomes" id="UP000321126"/>
    </source>
</evidence>
<dbReference type="PANTHER" id="PTHR10110">
    <property type="entry name" value="SODIUM/HYDROGEN EXCHANGER"/>
    <property type="match status" value="1"/>
</dbReference>
<evidence type="ECO:0000256" key="3">
    <source>
        <dbReference type="ARBA" id="ARBA00022449"/>
    </source>
</evidence>
<feature type="domain" description="Cation/H+ exchanger transmembrane" evidence="12">
    <location>
        <begin position="12"/>
        <end position="420"/>
    </location>
</feature>
<evidence type="ECO:0000256" key="8">
    <source>
        <dbReference type="ARBA" id="ARBA00023065"/>
    </source>
</evidence>
<feature type="transmembrane region" description="Helical" evidence="11">
    <location>
        <begin position="279"/>
        <end position="297"/>
    </location>
</feature>
<proteinExistence type="inferred from homology"/>
<dbReference type="GO" id="GO:0051453">
    <property type="term" value="P:regulation of intracellular pH"/>
    <property type="evidence" value="ECO:0007669"/>
    <property type="project" value="TreeGrafter"/>
</dbReference>
<dbReference type="AlphaFoldDB" id="A0A5C7BCE3"/>
<dbReference type="EMBL" id="VOUQ01000072">
    <property type="protein sequence ID" value="TXE21623.1"/>
    <property type="molecule type" value="Genomic_DNA"/>
</dbReference>
<protein>
    <submittedName>
        <fullName evidence="13">Na+/H+ antiporter</fullName>
    </submittedName>
</protein>
<evidence type="ECO:0000256" key="6">
    <source>
        <dbReference type="ARBA" id="ARBA00022989"/>
    </source>
</evidence>
<keyword evidence="4" id="KW-1003">Cell membrane</keyword>
<evidence type="ECO:0000256" key="9">
    <source>
        <dbReference type="ARBA" id="ARBA00023136"/>
    </source>
</evidence>
<feature type="transmembrane region" description="Helical" evidence="11">
    <location>
        <begin position="114"/>
        <end position="136"/>
    </location>
</feature>
<evidence type="ECO:0000256" key="4">
    <source>
        <dbReference type="ARBA" id="ARBA00022475"/>
    </source>
</evidence>
<dbReference type="Gene3D" id="1.20.1530.20">
    <property type="match status" value="1"/>
</dbReference>
<dbReference type="Proteomes" id="UP000321126">
    <property type="component" value="Unassembled WGS sequence"/>
</dbReference>
<keyword evidence="7 11" id="KW-0915">Sodium</keyword>
<dbReference type="InterPro" id="IPR018422">
    <property type="entry name" value="Cation/H_exchanger_CPA1"/>
</dbReference>
<keyword evidence="10 11" id="KW-0739">Sodium transport</keyword>
<comment type="similarity">
    <text evidence="11">Belongs to the monovalent cation:proton antiporter 1 (CPA1) transporter (TC 2.A.36) family.</text>
</comment>
<dbReference type="RefSeq" id="WP_033639912.1">
    <property type="nucleotide sequence ID" value="NZ_AP021873.1"/>
</dbReference>
<organism evidence="13 14">
    <name type="scientific">Serratia marcescens</name>
    <dbReference type="NCBI Taxonomy" id="615"/>
    <lineage>
        <taxon>Bacteria</taxon>
        <taxon>Pseudomonadati</taxon>
        <taxon>Pseudomonadota</taxon>
        <taxon>Gammaproteobacteria</taxon>
        <taxon>Enterobacterales</taxon>
        <taxon>Yersiniaceae</taxon>
        <taxon>Serratia</taxon>
    </lineage>
</organism>
<feature type="transmembrane region" description="Helical" evidence="11">
    <location>
        <begin position="396"/>
        <end position="419"/>
    </location>
</feature>
<sequence>METFFTILILLLTVSLSGVVTRILPFQIPLPLMQIIVGAVLAWPQFGLHIDFNPELFLMLFIPPLLFADGWKTPAQEFIHYGREILCLALVLVIITVVGVGYLIHFLLPSIPLAAAFALAAVLSPTDAVALSGIVGKGRMPKPVMRVIEGEALMNDASGLVSLNFSIAVALGAMAFTLESAFLTFLQVSIGGVLCGIIIVFLYNQMVKFIHKWMYNDSATQIIFSLLLPFSCYLIAERIGVSGILAAVSAGMMIGQSKVNRSMPLVRLRTNNIWEMLEFVFNGMVFILLGLQLPGILNFTVAQTGIDHSISLETLLAYVVIIYFSLIAVRLIWLWLMKVGSATLMRKDPLLFSKFSTRDLFVAAFAGVRGAVTLAGVLSIPLFLLDGSPFPGRYQLVFIASGVILLSIVVGIVTLPFLLRGNLPPEEDQEEAFSVSEALASAATKAVNETKEKLLVAPPDDATPELIEETTRRMLDVLQRKILTKEDVKNIVALKRLEKQLYLASLHAEREELYRLRRMKKISHEKQRKLLHRIDITEVLIAEDSV</sequence>
<feature type="transmembrane region" description="Helical" evidence="11">
    <location>
        <begin position="157"/>
        <end position="176"/>
    </location>
</feature>
<feature type="transmembrane region" description="Helical" evidence="11">
    <location>
        <begin position="182"/>
        <end position="203"/>
    </location>
</feature>
<feature type="transmembrane region" description="Helical" evidence="11">
    <location>
        <begin position="85"/>
        <end position="108"/>
    </location>
</feature>
<feature type="transmembrane region" description="Helical" evidence="11">
    <location>
        <begin position="215"/>
        <end position="236"/>
    </location>
</feature>
<evidence type="ECO:0000313" key="13">
    <source>
        <dbReference type="EMBL" id="TXE21623.1"/>
    </source>
</evidence>
<feature type="transmembrane region" description="Helical" evidence="11">
    <location>
        <begin position="360"/>
        <end position="384"/>
    </location>
</feature>
<evidence type="ECO:0000259" key="12">
    <source>
        <dbReference type="Pfam" id="PF00999"/>
    </source>
</evidence>
<dbReference type="InterPro" id="IPR004705">
    <property type="entry name" value="Cation/H_exchanger_CPA1_bac"/>
</dbReference>
<keyword evidence="5 11" id="KW-0812">Transmembrane</keyword>
<dbReference type="GO" id="GO:0005886">
    <property type="term" value="C:plasma membrane"/>
    <property type="evidence" value="ECO:0007669"/>
    <property type="project" value="UniProtKB-SubCell"/>
</dbReference>
<comment type="subcellular location">
    <subcellularLocation>
        <location evidence="11">Cell inner membrane</location>
        <topology evidence="11">Multi-pass membrane protein</topology>
    </subcellularLocation>
    <subcellularLocation>
        <location evidence="1">Cell membrane</location>
        <topology evidence="1">Multi-pass membrane protein</topology>
    </subcellularLocation>
</comment>
<evidence type="ECO:0000256" key="5">
    <source>
        <dbReference type="ARBA" id="ARBA00022692"/>
    </source>
</evidence>
<keyword evidence="3 11" id="KW-0050">Antiport</keyword>
<keyword evidence="2 11" id="KW-0813">Transport</keyword>
<evidence type="ECO:0000256" key="2">
    <source>
        <dbReference type="ARBA" id="ARBA00022448"/>
    </source>
</evidence>